<dbReference type="Proteomes" id="UP000008372">
    <property type="component" value="Unassembled WGS sequence"/>
</dbReference>
<dbReference type="EMBL" id="BAEK01000007">
    <property type="protein sequence ID" value="GAC03347.1"/>
    <property type="molecule type" value="Genomic_DNA"/>
</dbReference>
<organism evidence="1 2">
    <name type="scientific">Paraglaciecola agarilytica NO2</name>
    <dbReference type="NCBI Taxonomy" id="1125747"/>
    <lineage>
        <taxon>Bacteria</taxon>
        <taxon>Pseudomonadati</taxon>
        <taxon>Pseudomonadota</taxon>
        <taxon>Gammaproteobacteria</taxon>
        <taxon>Alteromonadales</taxon>
        <taxon>Alteromonadaceae</taxon>
        <taxon>Paraglaciecola</taxon>
    </lineage>
</organism>
<proteinExistence type="predicted"/>
<comment type="caution">
    <text evidence="1">The sequence shown here is derived from an EMBL/GenBank/DDBJ whole genome shotgun (WGS) entry which is preliminary data.</text>
</comment>
<keyword evidence="2" id="KW-1185">Reference proteome</keyword>
<gene>
    <name evidence="1" type="ORF">GAGA_0482</name>
</gene>
<accession>A0ABQ0I1Z9</accession>
<reference evidence="1 2" key="1">
    <citation type="journal article" date="2014" name="Environ. Microbiol.">
        <title>Comparative genomics of the marine bacterial genus Glaciecola reveals the high degree of genomic diversity and genomic characteristic for cold adaptation.</title>
        <authorList>
            <person name="Qin Q.L."/>
            <person name="Xie B.B."/>
            <person name="Yu Y."/>
            <person name="Shu Y.L."/>
            <person name="Rong J.C."/>
            <person name="Zhang Y.J."/>
            <person name="Zhao D.L."/>
            <person name="Chen X.L."/>
            <person name="Zhang X.Y."/>
            <person name="Chen B."/>
            <person name="Zhou B.C."/>
            <person name="Zhang Y.Z."/>
        </authorList>
    </citation>
    <scope>NUCLEOTIDE SEQUENCE [LARGE SCALE GENOMIC DNA]</scope>
    <source>
        <strain evidence="1 2">NO2</strain>
    </source>
</reference>
<name>A0ABQ0I1Z9_9ALTE</name>
<evidence type="ECO:0000313" key="2">
    <source>
        <dbReference type="Proteomes" id="UP000008372"/>
    </source>
</evidence>
<sequence length="37" mass="4228">MIVHIEKISGLFKLGVTLQYARELQKLGATRPYPARE</sequence>
<evidence type="ECO:0000313" key="1">
    <source>
        <dbReference type="EMBL" id="GAC03347.1"/>
    </source>
</evidence>
<protein>
    <submittedName>
        <fullName evidence="1">Uncharacterized protein</fullName>
    </submittedName>
</protein>